<dbReference type="GO" id="GO:0060261">
    <property type="term" value="P:positive regulation of transcription initiation by RNA polymerase II"/>
    <property type="evidence" value="ECO:0007669"/>
    <property type="project" value="EnsemblFungi"/>
</dbReference>
<organism evidence="10 11">
    <name type="scientific">Naumovozyma castellii</name>
    <name type="common">Yeast</name>
    <name type="synonym">Saccharomyces castellii</name>
    <dbReference type="NCBI Taxonomy" id="27288"/>
    <lineage>
        <taxon>Eukaryota</taxon>
        <taxon>Fungi</taxon>
        <taxon>Dikarya</taxon>
        <taxon>Ascomycota</taxon>
        <taxon>Saccharomycotina</taxon>
        <taxon>Saccharomycetes</taxon>
        <taxon>Saccharomycetales</taxon>
        <taxon>Saccharomycetaceae</taxon>
        <taxon>Naumovozyma</taxon>
    </lineage>
</organism>
<comment type="similarity">
    <text evidence="2 9">Belongs to the Mediator complex subunit 5 family.</text>
</comment>
<dbReference type="GO" id="GO:0016592">
    <property type="term" value="C:mediator complex"/>
    <property type="evidence" value="ECO:0007669"/>
    <property type="project" value="EnsemblFungi"/>
</dbReference>
<dbReference type="OrthoDB" id="5322661at2759"/>
<dbReference type="HOGENOM" id="CLU_281615_0_0_1"/>
<evidence type="ECO:0000256" key="7">
    <source>
        <dbReference type="ARBA" id="ARBA00023242"/>
    </source>
</evidence>
<evidence type="ECO:0000256" key="3">
    <source>
        <dbReference type="ARBA" id="ARBA00020628"/>
    </source>
</evidence>
<dbReference type="FunCoup" id="G0VEW9">
    <property type="interactions" value="254"/>
</dbReference>
<keyword evidence="4 9" id="KW-0805">Transcription regulation</keyword>
<comment type="subunit">
    <text evidence="9">Component of the Mediator complex.</text>
</comment>
<name>G0VEW9_NAUCA</name>
<dbReference type="PANTHER" id="PTHR35784:SF1">
    <property type="entry name" value="MEDIATOR OF RNA POLYMERASE II TRANSCRIPTION SUBUNIT 5"/>
    <property type="match status" value="1"/>
</dbReference>
<reference key="2">
    <citation type="submission" date="2011-08" db="EMBL/GenBank/DDBJ databases">
        <title>Genome sequence of Naumovozyma castellii.</title>
        <authorList>
            <person name="Gordon J.L."/>
            <person name="Armisen D."/>
            <person name="Proux-Wera E."/>
            <person name="OhEigeartaigh S.S."/>
            <person name="Byrne K.P."/>
            <person name="Wolfe K.H."/>
        </authorList>
    </citation>
    <scope>NUCLEOTIDE SEQUENCE</scope>
    <source>
        <strain>Type strain:CBS 4309</strain>
    </source>
</reference>
<dbReference type="RefSeq" id="XP_003676021.1">
    <property type="nucleotide sequence ID" value="XM_003675973.1"/>
</dbReference>
<comment type="function">
    <text evidence="9">Component of the Mediator complex, a coactivator involved in the regulated transcription of nearly all RNA polymerase II-dependent genes. Mediator functions as a bridge to convey information from gene-specific regulatory proteins to the basal RNA polymerase II transcription machinery. Mediator is recruited to promoters by direct interactions with regulatory proteins and serves as a scaffold for the assembly of a functional preinitiation complex with RNA polymerase II and the general transcription factors.</text>
</comment>
<dbReference type="GO" id="GO:0003712">
    <property type="term" value="F:transcription coregulator activity"/>
    <property type="evidence" value="ECO:0007669"/>
    <property type="project" value="InterPro"/>
</dbReference>
<evidence type="ECO:0000256" key="9">
    <source>
        <dbReference type="RuleBase" id="RU364142"/>
    </source>
</evidence>
<dbReference type="EMBL" id="HE576755">
    <property type="protein sequence ID" value="CCC69657.1"/>
    <property type="molecule type" value="Genomic_DNA"/>
</dbReference>
<evidence type="ECO:0000313" key="10">
    <source>
        <dbReference type="EMBL" id="CCC69657.1"/>
    </source>
</evidence>
<evidence type="ECO:0000256" key="2">
    <source>
        <dbReference type="ARBA" id="ARBA00008782"/>
    </source>
</evidence>
<proteinExistence type="inferred from homology"/>
<dbReference type="Proteomes" id="UP000001640">
    <property type="component" value="Chromosome 4"/>
</dbReference>
<keyword evidence="5 9" id="KW-0010">Activator</keyword>
<dbReference type="KEGG" id="ncs:NCAS_0D00760"/>
<sequence length="1086" mass="124069">MEEQSVYQLALKCAEREIPAAEFLNLYKEFFNERFSKNMSENDDSEINGSNMEEVATTLSLNFEELLNTGNSYLLVDYIITVLFVNYNSDLVRVAFPKLITVENNTMLIHFCSKLCAFLSQLSDKLVTDQLCKDLPNVLIPSVLNADYRNSSNELLVSFAKLLQRLLKFITTPITIQKDNAREHSHALVARLSHINKLLHKRLGQMIDSKLIFKDSKVNVFFKDPAHEYIHSPSLTSPQFISSPMSINKTPMSTTSTSKYKDMRLLRYYKNIWLNNKIHNWEPINSDFLSRYAAISPTLFQEGIPSSQSSDTLLTDLVETSFTCFAQFVSNKQYHQVNSNLNLLERKWVIFISKHLPLLILKHSSKNPHVITKALDNIDDKVIKAIRTYYSEKDDIKSRNEDLFDDYSTTSLDIRHDFMKSLIMLNLLTPNVINDYLREDETIDVKTLVTSDDLIINSSQGIKESIKDIPAFVSNEINSLEMEMLNDSSTGLTNGLYQVLTTFESVAPTKQKDIAIGIVNLLKESIGNSNYDKITKLCALLYFNFGHSFTTILSFVDPLTITELLIKFVDDSWGTSSNLKTEMSDDNSYESNSKALSIGWGLLLLIVLSNNYGISLPDVALQSSTISSTNTFSIQFVSKLPEILDTYTIDERNERDPNTQSKSHKLVQSWLSDLFVNGAISDELSQNTQTGQLSTLIPFIIKQVLLAAELGFVSDPSNLLTGFEYFLQPYMLVGLIKVVYWLEQFLSGLKNRTYPEALIQTMFTLLNSILNPSTLNEESRTFHNAILRLNAVPLLKVVRKFRSKNEPNYGVYYSESESSATVGPLIDKLVSVLNMGSIYNVDSRIINTETMYSQTKPIGYGKFLILDENPINKIMTNQMNSFWNLHSSTFYNLDYLYELIDLITPKKFFFDVFQTLKYKSNTYGVPVMRNKISTTETEHVMDYFFYFLVLYDVRSPDDAAKFINFMDTEGHMDTSPVQSEVQLKTENPLKTETSQDDDFDMLFGENDNETSAQEPEEDIQILTVEPKVNENNEMAILKRNSFGRIIHELKVAEEEAYKSGGIPKEKYEETCHYHEKYLALLKGCVF</sequence>
<evidence type="ECO:0000313" key="11">
    <source>
        <dbReference type="Proteomes" id="UP000001640"/>
    </source>
</evidence>
<dbReference type="GO" id="GO:0070847">
    <property type="term" value="C:core mediator complex"/>
    <property type="evidence" value="ECO:0007669"/>
    <property type="project" value="EnsemblFungi"/>
</dbReference>
<dbReference type="GeneID" id="96903266"/>
<evidence type="ECO:0000256" key="1">
    <source>
        <dbReference type="ARBA" id="ARBA00004123"/>
    </source>
</evidence>
<keyword evidence="11" id="KW-1185">Reference proteome</keyword>
<evidence type="ECO:0000256" key="5">
    <source>
        <dbReference type="ARBA" id="ARBA00023159"/>
    </source>
</evidence>
<dbReference type="InterPro" id="IPR014801">
    <property type="entry name" value="Mediator_Med5_fun"/>
</dbReference>
<dbReference type="PANTHER" id="PTHR35784">
    <property type="entry name" value="MEDIATOR OF RNA POLYMERASE II TRANSCRIPTION SUBUNIT 5"/>
    <property type="match status" value="1"/>
</dbReference>
<dbReference type="InParanoid" id="G0VEW9"/>
<evidence type="ECO:0000256" key="6">
    <source>
        <dbReference type="ARBA" id="ARBA00023163"/>
    </source>
</evidence>
<accession>G0VEW9</accession>
<dbReference type="OMA" id="FTCFAQF"/>
<reference evidence="10 11" key="1">
    <citation type="journal article" date="2011" name="Proc. Natl. Acad. Sci. U.S.A.">
        <title>Evolutionary erosion of yeast sex chromosomes by mating-type switching accidents.</title>
        <authorList>
            <person name="Gordon J.L."/>
            <person name="Armisen D."/>
            <person name="Proux-Wera E."/>
            <person name="Oheigeartaigh S.S."/>
            <person name="Byrne K.P."/>
            <person name="Wolfe K.H."/>
        </authorList>
    </citation>
    <scope>NUCLEOTIDE SEQUENCE [LARGE SCALE GENOMIC DNA]</scope>
    <source>
        <strain evidence="11">ATCC 76901 / BCRC 22586 / CBS 4309 / NBRC 1992 / NRRL Y-12630</strain>
    </source>
</reference>
<keyword evidence="7 9" id="KW-0539">Nucleus</keyword>
<dbReference type="AlphaFoldDB" id="G0VEW9"/>
<dbReference type="eggNOG" id="ENOG502R1HB">
    <property type="taxonomic scope" value="Eukaryota"/>
</dbReference>
<dbReference type="GO" id="GO:0032968">
    <property type="term" value="P:positive regulation of transcription elongation by RNA polymerase II"/>
    <property type="evidence" value="ECO:0007669"/>
    <property type="project" value="EnsemblFungi"/>
</dbReference>
<dbReference type="STRING" id="1064592.G0VEW9"/>
<protein>
    <recommendedName>
        <fullName evidence="3 9">Mediator of RNA polymerase II transcription subunit 5</fullName>
    </recommendedName>
    <alternativeName>
        <fullName evidence="8 9">Mediator complex subunit 5</fullName>
    </alternativeName>
</protein>
<comment type="subcellular location">
    <subcellularLocation>
        <location evidence="1 9">Nucleus</location>
    </subcellularLocation>
</comment>
<evidence type="ECO:0000256" key="4">
    <source>
        <dbReference type="ARBA" id="ARBA00023015"/>
    </source>
</evidence>
<evidence type="ECO:0000256" key="8">
    <source>
        <dbReference type="ARBA" id="ARBA00031256"/>
    </source>
</evidence>
<keyword evidence="6 9" id="KW-0804">Transcription</keyword>
<dbReference type="Pfam" id="PF08689">
    <property type="entry name" value="Med5"/>
    <property type="match status" value="1"/>
</dbReference>
<dbReference type="GO" id="GO:0051123">
    <property type="term" value="P:RNA polymerase II preinitiation complex assembly"/>
    <property type="evidence" value="ECO:0007669"/>
    <property type="project" value="EnsemblFungi"/>
</dbReference>
<gene>
    <name evidence="10" type="primary">NCAS0D00760</name>
    <name evidence="9" type="synonym">MED5</name>
    <name evidence="10" type="ordered locus">NCAS_0D00760</name>
</gene>